<dbReference type="NCBIfam" id="NF000582">
    <property type="entry name" value="PRK00006.1"/>
    <property type="match status" value="1"/>
</dbReference>
<gene>
    <name evidence="9" type="primary">fabZ</name>
    <name evidence="9" type="ORF">CI610_01908</name>
</gene>
<evidence type="ECO:0000256" key="6">
    <source>
        <dbReference type="ARBA" id="ARBA00023098"/>
    </source>
</evidence>
<keyword evidence="6" id="KW-0443">Lipid metabolism</keyword>
<evidence type="ECO:0000256" key="2">
    <source>
        <dbReference type="ARBA" id="ARBA00013167"/>
    </source>
</evidence>
<evidence type="ECO:0000256" key="1">
    <source>
        <dbReference type="ARBA" id="ARBA00004496"/>
    </source>
</evidence>
<dbReference type="InterPro" id="IPR013114">
    <property type="entry name" value="FabA_FabZ"/>
</dbReference>
<evidence type="ECO:0000313" key="9">
    <source>
        <dbReference type="EMBL" id="PJE79126.1"/>
    </source>
</evidence>
<evidence type="ECO:0000256" key="3">
    <source>
        <dbReference type="ARBA" id="ARBA00022490"/>
    </source>
</evidence>
<dbReference type="GO" id="GO:0019171">
    <property type="term" value="F:(3R)-hydroxyacyl-[acyl-carrier-protein] dehydratase activity"/>
    <property type="evidence" value="ECO:0007669"/>
    <property type="project" value="UniProtKB-EC"/>
</dbReference>
<dbReference type="InterPro" id="IPR029069">
    <property type="entry name" value="HotDog_dom_sf"/>
</dbReference>
<proteinExistence type="inferred from homology"/>
<dbReference type="GO" id="GO:0005737">
    <property type="term" value="C:cytoplasm"/>
    <property type="evidence" value="ECO:0007669"/>
    <property type="project" value="UniProtKB-SubCell"/>
</dbReference>
<dbReference type="SUPFAM" id="SSF54637">
    <property type="entry name" value="Thioesterase/thiol ester dehydrase-isomerase"/>
    <property type="match status" value="1"/>
</dbReference>
<dbReference type="PANTHER" id="PTHR30272">
    <property type="entry name" value="3-HYDROXYACYL-[ACYL-CARRIER-PROTEIN] DEHYDRATASE"/>
    <property type="match status" value="1"/>
</dbReference>
<dbReference type="FunFam" id="3.10.129.10:FF:000001">
    <property type="entry name" value="3-hydroxyacyl-[acyl-carrier-protein] dehydratase FabZ"/>
    <property type="match status" value="1"/>
</dbReference>
<dbReference type="EC" id="4.2.1.59" evidence="2"/>
<keyword evidence="7 9" id="KW-0456">Lyase</keyword>
<dbReference type="GO" id="GO:0006633">
    <property type="term" value="P:fatty acid biosynthetic process"/>
    <property type="evidence" value="ECO:0007669"/>
    <property type="project" value="InterPro"/>
</dbReference>
<comment type="caution">
    <text evidence="9">The sequence shown here is derived from an EMBL/GenBank/DDBJ whole genome shotgun (WGS) entry which is preliminary data.</text>
</comment>
<comment type="subcellular location">
    <subcellularLocation>
        <location evidence="1">Cytoplasm</location>
    </subcellularLocation>
</comment>
<organism evidence="9">
    <name type="scientific">invertebrate metagenome</name>
    <dbReference type="NCBI Taxonomy" id="1711999"/>
    <lineage>
        <taxon>unclassified sequences</taxon>
        <taxon>metagenomes</taxon>
        <taxon>organismal metagenomes</taxon>
    </lineage>
</organism>
<reference evidence="9" key="1">
    <citation type="journal article" date="2017" name="Appl. Environ. Microbiol.">
        <title>Molecular characterization of an Endozoicomonas-like organism causing infection in king scallop Pecten maximus L.</title>
        <authorList>
            <person name="Cano I."/>
            <person name="van Aerle R."/>
            <person name="Ross S."/>
            <person name="Verner-Jeffreys D.W."/>
            <person name="Paley R.K."/>
            <person name="Rimmer G."/>
            <person name="Ryder D."/>
            <person name="Hooper P."/>
            <person name="Stone D."/>
            <person name="Feist S.W."/>
        </authorList>
    </citation>
    <scope>NUCLEOTIDE SEQUENCE</scope>
</reference>
<dbReference type="AlphaFoldDB" id="A0A2H9T7C8"/>
<dbReference type="GO" id="GO:0009245">
    <property type="term" value="P:lipid A biosynthetic process"/>
    <property type="evidence" value="ECO:0007669"/>
    <property type="project" value="UniProtKB-KW"/>
</dbReference>
<keyword evidence="4" id="KW-0444">Lipid biosynthesis</keyword>
<keyword evidence="3" id="KW-0963">Cytoplasm</keyword>
<evidence type="ECO:0000256" key="5">
    <source>
        <dbReference type="ARBA" id="ARBA00022556"/>
    </source>
</evidence>
<evidence type="ECO:0000256" key="4">
    <source>
        <dbReference type="ARBA" id="ARBA00022516"/>
    </source>
</evidence>
<accession>A0A2H9T7C8</accession>
<comment type="function">
    <text evidence="8">Involved in unsaturated fatty acids biosynthesis. Catalyzes the dehydration of short chain beta-hydroxyacyl-ACPs and long chain saturated and unsaturated beta-hydroxyacyl-ACPs.</text>
</comment>
<dbReference type="NCBIfam" id="TIGR01750">
    <property type="entry name" value="fabZ"/>
    <property type="match status" value="1"/>
</dbReference>
<dbReference type="PANTHER" id="PTHR30272:SF1">
    <property type="entry name" value="3-HYDROXYACYL-[ACYL-CARRIER-PROTEIN] DEHYDRATASE"/>
    <property type="match status" value="1"/>
</dbReference>
<dbReference type="HAMAP" id="MF_00406">
    <property type="entry name" value="FabZ"/>
    <property type="match status" value="1"/>
</dbReference>
<dbReference type="InterPro" id="IPR010084">
    <property type="entry name" value="FabZ"/>
</dbReference>
<keyword evidence="5" id="KW-0441">Lipid A biosynthesis</keyword>
<dbReference type="GO" id="GO:0016020">
    <property type="term" value="C:membrane"/>
    <property type="evidence" value="ECO:0007669"/>
    <property type="project" value="GOC"/>
</dbReference>
<dbReference type="Gene3D" id="3.10.129.10">
    <property type="entry name" value="Hotdog Thioesterase"/>
    <property type="match status" value="1"/>
</dbReference>
<evidence type="ECO:0000256" key="8">
    <source>
        <dbReference type="ARBA" id="ARBA00025049"/>
    </source>
</evidence>
<dbReference type="EMBL" id="NSIT01000093">
    <property type="protein sequence ID" value="PJE79126.1"/>
    <property type="molecule type" value="Genomic_DNA"/>
</dbReference>
<protein>
    <recommendedName>
        <fullName evidence="2">3-hydroxyacyl-[acyl-carrier-protein] dehydratase</fullName>
        <ecNumber evidence="2">4.2.1.59</ecNumber>
    </recommendedName>
</protein>
<sequence length="146" mass="16512">MMTIEEIKEILPHRFPFLLVDRVSCLDVEKKTISCLKNVTVNEPFFQGHFPDHPVMPGMLIMEAMAQAAGILGHELVQPAPDDPSIYYFAAADKARFRRPVVPGDQLVLVADYVSHKRNLWKFSCRALVEDNIVCSAEVMCARKEP</sequence>
<evidence type="ECO:0000256" key="7">
    <source>
        <dbReference type="ARBA" id="ARBA00023239"/>
    </source>
</evidence>
<name>A0A2H9T7C8_9ZZZZ</name>
<dbReference type="Pfam" id="PF07977">
    <property type="entry name" value="FabA"/>
    <property type="match status" value="1"/>
</dbReference>
<dbReference type="CDD" id="cd01288">
    <property type="entry name" value="FabZ"/>
    <property type="match status" value="1"/>
</dbReference>